<feature type="compositionally biased region" description="Low complexity" evidence="2">
    <location>
        <begin position="745"/>
        <end position="838"/>
    </location>
</feature>
<dbReference type="NCBIfam" id="TIGR01646">
    <property type="entry name" value="vgr_GE"/>
    <property type="match status" value="1"/>
</dbReference>
<feature type="region of interest" description="Disordered" evidence="2">
    <location>
        <begin position="705"/>
        <end position="852"/>
    </location>
</feature>
<keyword evidence="5" id="KW-1185">Reference proteome</keyword>
<dbReference type="EMBL" id="VWXD01000003">
    <property type="protein sequence ID" value="NIF00312.1"/>
    <property type="molecule type" value="Genomic_DNA"/>
</dbReference>
<reference evidence="4 5" key="1">
    <citation type="journal article" date="2019" name="bioRxiv">
        <title>Bacteria contribute to plant secondary compound degradation in a generalist herbivore system.</title>
        <authorList>
            <person name="Francoeur C.B."/>
            <person name="Khadempour L."/>
            <person name="Moreira-Soto R.D."/>
            <person name="Gotting K."/>
            <person name="Book A.J."/>
            <person name="Pinto-Tomas A.A."/>
            <person name="Keefover-Ring K."/>
            <person name="Currie C.R."/>
        </authorList>
    </citation>
    <scope>NUCLEOTIDE SEQUENCE [LARGE SCALE GENOMIC DNA]</scope>
    <source>
        <strain evidence="4 5">Acro-805</strain>
    </source>
</reference>
<gene>
    <name evidence="4" type="primary">tssI</name>
    <name evidence="4" type="ORF">F3J38_09605</name>
</gene>
<dbReference type="Gene3D" id="2.30.110.50">
    <property type="match status" value="1"/>
</dbReference>
<dbReference type="InterPro" id="IPR017847">
    <property type="entry name" value="T6SS_RhsGE_Vgr_subset"/>
</dbReference>
<dbReference type="PANTHER" id="PTHR15439:SF0">
    <property type="entry name" value="CELL DIVISION CYCLE AND APOPTOSIS REGULATOR PROTEIN 1-RELATED"/>
    <property type="match status" value="1"/>
</dbReference>
<evidence type="ECO:0000256" key="2">
    <source>
        <dbReference type="SAM" id="MobiDB-lite"/>
    </source>
</evidence>
<feature type="compositionally biased region" description="Basic and acidic residues" evidence="2">
    <location>
        <begin position="705"/>
        <end position="716"/>
    </location>
</feature>
<dbReference type="Pfam" id="PF05954">
    <property type="entry name" value="Phage_GPD"/>
    <property type="match status" value="1"/>
</dbReference>
<dbReference type="InterPro" id="IPR033489">
    <property type="entry name" value="RBBP6"/>
</dbReference>
<evidence type="ECO:0000259" key="3">
    <source>
        <dbReference type="Pfam" id="PF04717"/>
    </source>
</evidence>
<protein>
    <submittedName>
        <fullName evidence="4">Type VI secretion system tip protein VgrG</fullName>
    </submittedName>
</protein>
<dbReference type="Proteomes" id="UP000780690">
    <property type="component" value="Unassembled WGS sequence"/>
</dbReference>
<proteinExistence type="inferred from homology"/>
<dbReference type="Gene3D" id="3.55.50.10">
    <property type="entry name" value="Baseplate protein-like domains"/>
    <property type="match status" value="1"/>
</dbReference>
<dbReference type="InterPro" id="IPR006533">
    <property type="entry name" value="T6SS_Vgr_RhsGE"/>
</dbReference>
<dbReference type="PANTHER" id="PTHR15439">
    <property type="entry name" value="RETINOBLASTOMA-BINDING PROTEIN 6"/>
    <property type="match status" value="1"/>
</dbReference>
<dbReference type="NCBIfam" id="TIGR03361">
    <property type="entry name" value="VI_Rhs_Vgr"/>
    <property type="match status" value="1"/>
</dbReference>
<feature type="domain" description="Gp5/Type VI secretion system Vgr protein OB-fold" evidence="3">
    <location>
        <begin position="388"/>
        <end position="456"/>
    </location>
</feature>
<dbReference type="RefSeq" id="WP_167137548.1">
    <property type="nucleotide sequence ID" value="NZ_VWXD01000003.1"/>
</dbReference>
<accession>A0ABX0QTN8</accession>
<sequence>MDRVVVAHSPLSESLLFKSMVGHEALSCIYQYDVEFLCKDNSLSLPDLLGKPLTLELKPRPGVTRYLSGIITRMAFLGHEKHREEYYTFRAEVRPELWYLTQNSGFRIWQKQTVKQIIETVLNDAGIIFENKLTGTYREWEFCVQYQESTYAFLQRLMEHEGIYFYFEHTLDKQTLILVDDPAIHTPFPGYDCIEYHQAAAGGYVNDESINIWQATAAISPSLYQHDDYNYLESNADLSANGQISQSHAQKVATQREWPGQYPQQGDGQNYVNVRQQELAARQLESDGVGDAFGLAPGYTFALTKAPRASDEGQSFLVTAVDYQLVENSYASNDEDFTRHCFQFRVVPATVNWRPARNTPWPRTSGPQTAVVVNAPDATKGDNSTVATDDYGRVRVKFLWFKAENEQDLYSCWLRVASGWAGSQQGYYQIPRVGEEVVVDFINGDPHMPVITGRVYNNLQTQPVGESLLTISSEGDIGDSDTITAEAAESWSWSKSGFWSRSIGNSDASNGNFISFDDLSGDESLDIHAQKDLNLSADNAIKIYAGKAGDGAMKMWSEGKFNIHSNEKLTMTAPNTTHSVRGTYYTVTGSNFTANAIGLTVNGVNGTVNVVSNVAASGTDFAFKGISMDYTYLKRSKTQVEYKADLQRFEQVPFYQIRVGLMSLQSGATGVLGDNSAIKTKIQNLKDKMEARKEIKEEADAKKYEEYNEKQGEKITAKQNARNGVEDANSSGRNSAENNSRRNSTDSNASNNSRNSTESNASNNSRNSTESNASNNSRNSTESNASNNSTDSNASNNSRNSTESNASNNSTDSNASNNSRNSTESNASNNSAENNANDNFDDNNDPAFNPWA</sequence>
<dbReference type="Gene3D" id="2.40.50.230">
    <property type="entry name" value="Gp5 N-terminal domain"/>
    <property type="match status" value="1"/>
</dbReference>
<organism evidence="4 5">
    <name type="scientific">Candidatus Pantoea formicae</name>
    <dbReference type="NCBI Taxonomy" id="2608355"/>
    <lineage>
        <taxon>Bacteria</taxon>
        <taxon>Pseudomonadati</taxon>
        <taxon>Pseudomonadota</taxon>
        <taxon>Gammaproteobacteria</taxon>
        <taxon>Enterobacterales</taxon>
        <taxon>Erwiniaceae</taxon>
        <taxon>Pantoea</taxon>
    </lineage>
</organism>
<dbReference type="SUPFAM" id="SSF69279">
    <property type="entry name" value="Phage tail proteins"/>
    <property type="match status" value="2"/>
</dbReference>
<dbReference type="InterPro" id="IPR037026">
    <property type="entry name" value="Vgr_OB-fold_dom_sf"/>
</dbReference>
<comment type="similarity">
    <text evidence="1">Belongs to the VgrG protein family.</text>
</comment>
<feature type="compositionally biased region" description="Low complexity" evidence="2">
    <location>
        <begin position="729"/>
        <end position="738"/>
    </location>
</feature>
<evidence type="ECO:0000313" key="5">
    <source>
        <dbReference type="Proteomes" id="UP000780690"/>
    </source>
</evidence>
<dbReference type="Pfam" id="PF04717">
    <property type="entry name" value="Phage_base_V"/>
    <property type="match status" value="1"/>
</dbReference>
<comment type="caution">
    <text evidence="4">The sequence shown here is derived from an EMBL/GenBank/DDBJ whole genome shotgun (WGS) entry which is preliminary data.</text>
</comment>
<dbReference type="SUPFAM" id="SSF69349">
    <property type="entry name" value="Phage fibre proteins"/>
    <property type="match status" value="1"/>
</dbReference>
<evidence type="ECO:0000313" key="4">
    <source>
        <dbReference type="EMBL" id="NIF00312.1"/>
    </source>
</evidence>
<name>A0ABX0QTN8_9GAMM</name>
<dbReference type="Gene3D" id="4.10.220.110">
    <property type="match status" value="1"/>
</dbReference>
<dbReference type="SUPFAM" id="SSF69255">
    <property type="entry name" value="gp5 N-terminal domain-like"/>
    <property type="match status" value="1"/>
</dbReference>
<evidence type="ECO:0000256" key="1">
    <source>
        <dbReference type="ARBA" id="ARBA00005558"/>
    </source>
</evidence>
<dbReference type="InterPro" id="IPR006531">
    <property type="entry name" value="Gp5/Vgr_OB"/>
</dbReference>